<evidence type="ECO:0000259" key="1">
    <source>
        <dbReference type="Pfam" id="PF00535"/>
    </source>
</evidence>
<organism evidence="2 3">
    <name type="scientific">Agromyces seonyuensis</name>
    <dbReference type="NCBI Taxonomy" id="2662446"/>
    <lineage>
        <taxon>Bacteria</taxon>
        <taxon>Bacillati</taxon>
        <taxon>Actinomycetota</taxon>
        <taxon>Actinomycetes</taxon>
        <taxon>Micrococcales</taxon>
        <taxon>Microbacteriaceae</taxon>
        <taxon>Agromyces</taxon>
    </lineage>
</organism>
<dbReference type="PANTHER" id="PTHR43179:SF7">
    <property type="entry name" value="RHAMNOSYLTRANSFERASE WBBL"/>
    <property type="match status" value="1"/>
</dbReference>
<gene>
    <name evidence="2" type="ORF">GB864_11800</name>
</gene>
<dbReference type="Pfam" id="PF00535">
    <property type="entry name" value="Glycos_transf_2"/>
    <property type="match status" value="1"/>
</dbReference>
<keyword evidence="3" id="KW-1185">Reference proteome</keyword>
<dbReference type="EMBL" id="WSTA01000052">
    <property type="protein sequence ID" value="MWB99226.1"/>
    <property type="molecule type" value="Genomic_DNA"/>
</dbReference>
<feature type="domain" description="Glycosyltransferase 2-like" evidence="1">
    <location>
        <begin position="218"/>
        <end position="338"/>
    </location>
</feature>
<evidence type="ECO:0000313" key="2">
    <source>
        <dbReference type="EMBL" id="MWB99226.1"/>
    </source>
</evidence>
<dbReference type="Gene3D" id="3.90.550.10">
    <property type="entry name" value="Spore Coat Polysaccharide Biosynthesis Protein SpsA, Chain A"/>
    <property type="match status" value="1"/>
</dbReference>
<reference evidence="2 3" key="1">
    <citation type="submission" date="2019-12" db="EMBL/GenBank/DDBJ databases">
        <authorList>
            <person name="Kim Y.S."/>
        </authorList>
    </citation>
    <scope>NUCLEOTIDE SEQUENCE [LARGE SCALE GENOMIC DNA]</scope>
    <source>
        <strain evidence="2 3">MMS17-SY077</strain>
    </source>
</reference>
<dbReference type="Proteomes" id="UP000438182">
    <property type="component" value="Unassembled WGS sequence"/>
</dbReference>
<dbReference type="GO" id="GO:0016740">
    <property type="term" value="F:transferase activity"/>
    <property type="evidence" value="ECO:0007669"/>
    <property type="project" value="UniProtKB-KW"/>
</dbReference>
<sequence length="458" mass="49061">MARRLRDRVVPRRAHVPAWLAVHPFPRSPAEAEAILARTSATHLAFVGSATLVPEAPTRLEAALRGAPDALAWYGDSRLPNGVRRSAPAFSEFAVRETAAALGPVVVLSVAALRARGGFDAEAGDAAVLQVLLTADRADIRRIPEVLSTVVPGAPWDAGTADSAAVVARVLANAGVAADVAIDDRGARRVSYAIDGTPLVSIVIPTRGGGGEVGGRERVFVVEGVRSILERTDWAAYEFVVVADDPTPQQVVDELESLAGDRLRLVRWSAPFNFSEKMNRGAVAARGEYLLMLNDDVELLTGDWIERMLGLLRQPGVDEVGAMLHFEDGSIQHLGHLYEGGAAGHIAFGRVPRSPREFAELSSTIEVSGVTAACALVGAERFVEVGGFSEMFAGNYNDVDLSQKLTEDGGRILCAGGAKLFHFESRTRDARVLPSELSALLGRWGRRLQVDPFGQIRR</sequence>
<evidence type="ECO:0000313" key="3">
    <source>
        <dbReference type="Proteomes" id="UP000438182"/>
    </source>
</evidence>
<dbReference type="InterPro" id="IPR029044">
    <property type="entry name" value="Nucleotide-diphossugar_trans"/>
</dbReference>
<protein>
    <submittedName>
        <fullName evidence="2">Glycosyltransferase</fullName>
    </submittedName>
</protein>
<keyword evidence="2" id="KW-0808">Transferase</keyword>
<dbReference type="RefSeq" id="WP_160425277.1">
    <property type="nucleotide sequence ID" value="NZ_WSTA01000052.1"/>
</dbReference>
<dbReference type="InterPro" id="IPR001173">
    <property type="entry name" value="Glyco_trans_2-like"/>
</dbReference>
<dbReference type="AlphaFoldDB" id="A0A6I4NY37"/>
<dbReference type="SUPFAM" id="SSF53448">
    <property type="entry name" value="Nucleotide-diphospho-sugar transferases"/>
    <property type="match status" value="1"/>
</dbReference>
<dbReference type="PANTHER" id="PTHR43179">
    <property type="entry name" value="RHAMNOSYLTRANSFERASE WBBL"/>
    <property type="match status" value="1"/>
</dbReference>
<accession>A0A6I4NY37</accession>
<proteinExistence type="predicted"/>
<comment type="caution">
    <text evidence="2">The sequence shown here is derived from an EMBL/GenBank/DDBJ whole genome shotgun (WGS) entry which is preliminary data.</text>
</comment>
<name>A0A6I4NY37_9MICO</name>